<dbReference type="Proteomes" id="UP000177324">
    <property type="component" value="Unassembled WGS sequence"/>
</dbReference>
<dbReference type="EMBL" id="MHCH01000010">
    <property type="protein sequence ID" value="OGY18044.1"/>
    <property type="molecule type" value="Genomic_DNA"/>
</dbReference>
<evidence type="ECO:0000313" key="3">
    <source>
        <dbReference type="Proteomes" id="UP000177324"/>
    </source>
</evidence>
<dbReference type="STRING" id="1797589.A2784_05020"/>
<accession>A0A1G1VRV7</accession>
<name>A0A1G1VRV7_9BACT</name>
<feature type="transmembrane region" description="Helical" evidence="1">
    <location>
        <begin position="15"/>
        <end position="35"/>
    </location>
</feature>
<dbReference type="AlphaFoldDB" id="A0A1G1VRV7"/>
<evidence type="ECO:0000313" key="2">
    <source>
        <dbReference type="EMBL" id="OGY18044.1"/>
    </source>
</evidence>
<protein>
    <submittedName>
        <fullName evidence="2">Uncharacterized protein</fullName>
    </submittedName>
</protein>
<sequence>MAQGKSYLKIQKSKLVSILIAIGIVVVAGAILFEIRVRPRLWVGKIANQVNRVDRVNREDKLIYQQLADKVIPVAGKTVLVEWGSMGQKLVQAGAIDMVKFKKIFPELTKEQRQVLEGDDLHQITFTAENIGFWTDVLWALGLTQESKVLSEGPMQQNAKNTPLQNYASTAGWTLGRKTAMQLYNSTQLIKLTSEQDELVYQAASNIYRPCCGNSAAYPDCNHGMAVVGLLELMASQGAGEQEMYEAALAFNSYAFADTYINAAAYLIKQGRAFEEAGPKELLGANWSSGQGANFVAKSVGEIPGAPKRGASCGV</sequence>
<evidence type="ECO:0000256" key="1">
    <source>
        <dbReference type="SAM" id="Phobius"/>
    </source>
</evidence>
<organism evidence="2 3">
    <name type="scientific">Candidatus Chisholmbacteria bacterium RIFCSPHIGHO2_01_FULL_48_12</name>
    <dbReference type="NCBI Taxonomy" id="1797589"/>
    <lineage>
        <taxon>Bacteria</taxon>
        <taxon>Candidatus Chisholmiibacteriota</taxon>
    </lineage>
</organism>
<keyword evidence="1" id="KW-1133">Transmembrane helix</keyword>
<gene>
    <name evidence="2" type="ORF">A2784_05020</name>
</gene>
<keyword evidence="1" id="KW-0812">Transmembrane</keyword>
<keyword evidence="1" id="KW-0472">Membrane</keyword>
<proteinExistence type="predicted"/>
<comment type="caution">
    <text evidence="2">The sequence shown here is derived from an EMBL/GenBank/DDBJ whole genome shotgun (WGS) entry which is preliminary data.</text>
</comment>
<reference evidence="2 3" key="1">
    <citation type="journal article" date="2016" name="Nat. Commun.">
        <title>Thousands of microbial genomes shed light on interconnected biogeochemical processes in an aquifer system.</title>
        <authorList>
            <person name="Anantharaman K."/>
            <person name="Brown C.T."/>
            <person name="Hug L.A."/>
            <person name="Sharon I."/>
            <person name="Castelle C.J."/>
            <person name="Probst A.J."/>
            <person name="Thomas B.C."/>
            <person name="Singh A."/>
            <person name="Wilkins M.J."/>
            <person name="Karaoz U."/>
            <person name="Brodie E.L."/>
            <person name="Williams K.H."/>
            <person name="Hubbard S.S."/>
            <person name="Banfield J.F."/>
        </authorList>
    </citation>
    <scope>NUCLEOTIDE SEQUENCE [LARGE SCALE GENOMIC DNA]</scope>
</reference>